<comment type="caution">
    <text evidence="3">The sequence shown here is derived from an EMBL/GenBank/DDBJ whole genome shotgun (WGS) entry which is preliminary data.</text>
</comment>
<evidence type="ECO:0000256" key="1">
    <source>
        <dbReference type="ARBA" id="ARBA00038158"/>
    </source>
</evidence>
<name>A0A9P7N6Q1_9HYPO</name>
<dbReference type="Pfam" id="PF13489">
    <property type="entry name" value="Methyltransf_23"/>
    <property type="match status" value="1"/>
</dbReference>
<reference evidence="3" key="1">
    <citation type="journal article" date="2020" name="bioRxiv">
        <title>Whole genome comparisons of ergot fungi reveals the divergence and evolution of species within the genus Claviceps are the result of varying mechanisms driving genome evolution and host range expansion.</title>
        <authorList>
            <person name="Wyka S.A."/>
            <person name="Mondo S.J."/>
            <person name="Liu M."/>
            <person name="Dettman J."/>
            <person name="Nalam V."/>
            <person name="Broders K.D."/>
        </authorList>
    </citation>
    <scope>NUCLEOTIDE SEQUENCE</scope>
    <source>
        <strain evidence="3">CCC 602</strain>
    </source>
</reference>
<proteinExistence type="inferred from homology"/>
<dbReference type="Proteomes" id="UP000748025">
    <property type="component" value="Unassembled WGS sequence"/>
</dbReference>
<dbReference type="AlphaFoldDB" id="A0A9P7N6Q1"/>
<gene>
    <name evidence="3" type="ORF">E4U43_002153</name>
</gene>
<evidence type="ECO:0000256" key="2">
    <source>
        <dbReference type="SAM" id="MobiDB-lite"/>
    </source>
</evidence>
<dbReference type="PANTHER" id="PTHR43591">
    <property type="entry name" value="METHYLTRANSFERASE"/>
    <property type="match status" value="1"/>
</dbReference>
<dbReference type="InterPro" id="IPR029063">
    <property type="entry name" value="SAM-dependent_MTases_sf"/>
</dbReference>
<feature type="region of interest" description="Disordered" evidence="2">
    <location>
        <begin position="139"/>
        <end position="206"/>
    </location>
</feature>
<dbReference type="OrthoDB" id="184880at2759"/>
<protein>
    <recommendedName>
        <fullName evidence="5">Methyltransferase</fullName>
    </recommendedName>
</protein>
<evidence type="ECO:0008006" key="5">
    <source>
        <dbReference type="Google" id="ProtNLM"/>
    </source>
</evidence>
<feature type="region of interest" description="Disordered" evidence="2">
    <location>
        <begin position="43"/>
        <end position="69"/>
    </location>
</feature>
<evidence type="ECO:0000313" key="4">
    <source>
        <dbReference type="Proteomes" id="UP000748025"/>
    </source>
</evidence>
<evidence type="ECO:0000313" key="3">
    <source>
        <dbReference type="EMBL" id="KAG5999313.1"/>
    </source>
</evidence>
<dbReference type="Gene3D" id="3.40.50.150">
    <property type="entry name" value="Vaccinia Virus protein VP39"/>
    <property type="match status" value="1"/>
</dbReference>
<organism evidence="3 4">
    <name type="scientific">Claviceps pusilla</name>
    <dbReference type="NCBI Taxonomy" id="123648"/>
    <lineage>
        <taxon>Eukaryota</taxon>
        <taxon>Fungi</taxon>
        <taxon>Dikarya</taxon>
        <taxon>Ascomycota</taxon>
        <taxon>Pezizomycotina</taxon>
        <taxon>Sordariomycetes</taxon>
        <taxon>Hypocreomycetidae</taxon>
        <taxon>Hypocreales</taxon>
        <taxon>Clavicipitaceae</taxon>
        <taxon>Claviceps</taxon>
    </lineage>
</organism>
<feature type="region of interest" description="Disordered" evidence="2">
    <location>
        <begin position="1"/>
        <end position="29"/>
    </location>
</feature>
<dbReference type="EMBL" id="SRPW01001740">
    <property type="protein sequence ID" value="KAG5999313.1"/>
    <property type="molecule type" value="Genomic_DNA"/>
</dbReference>
<sequence>MDRQPPGAAKSGYPPADTPSVQRRHDPEYTRSILGIRALLEATSGSEQSSHNYAQPRHDTSTAGELSEDTRVAQTHNLSDRNLPVLGHESKLPKEIETDTQFAMTCGSPTVPNRHDTSHMSRPAELSPVSRLINTPAVQAHDQARPVPLNPTVPKEADLNGERFASSDTDTILTPNDSTVAQPPGQTSNVHAQNNDNNNDDSFGRRELGHAAADSDEFPVQHDDRRGSVLTSPLTHPNGVSMFPYLSTPEQEELAHEALAQAEDTIVADNQQAFDNESDGGYDSDGFSSGSTSAESSVRDYMFENGRRYHRFREGHYNFPNEDVEQEREDMKHAMVKLLCSQKLHFAPIGNNPQEVLDIGTGTGIWAIEMGDAFPSAHILGIDLSPIQPDWLPPNVRFMVDDAESPWLYPRNHFDYIHSRHTVMAIKDWDRLYGRAFEHLKAGAWMEMQEIHHRPRSATMDDLVTMDHPVAKFWNLVTEGLAALGVDLDISSGGILAGKMQQAGFRNVTERVFHVPIGTWPKNKVLKTVGLYWRTILLDGLQAIAMGPLTRGLRWNREQVEMLLMEVRQAYHDNNALMYMPLHVIYAQKPTTAY</sequence>
<feature type="compositionally biased region" description="Polar residues" evidence="2">
    <location>
        <begin position="43"/>
        <end position="53"/>
    </location>
</feature>
<accession>A0A9P7N6Q1</accession>
<comment type="similarity">
    <text evidence="1">Belongs to the methyltransferase superfamily. LaeA methyltransferase family.</text>
</comment>
<feature type="compositionally biased region" description="Low complexity" evidence="2">
    <location>
        <begin position="283"/>
        <end position="294"/>
    </location>
</feature>
<feature type="region of interest" description="Disordered" evidence="2">
    <location>
        <begin position="274"/>
        <end position="294"/>
    </location>
</feature>
<feature type="compositionally biased region" description="Polar residues" evidence="2">
    <location>
        <begin position="166"/>
        <end position="193"/>
    </location>
</feature>
<dbReference type="PANTHER" id="PTHR43591:SF10">
    <property type="entry name" value="ABC TRANSMEMBRANE TYPE-1 DOMAIN-CONTAINING PROTEIN-RELATED"/>
    <property type="match status" value="1"/>
</dbReference>
<dbReference type="SUPFAM" id="SSF53335">
    <property type="entry name" value="S-adenosyl-L-methionine-dependent methyltransferases"/>
    <property type="match status" value="1"/>
</dbReference>
<keyword evidence="4" id="KW-1185">Reference proteome</keyword>
<dbReference type="CDD" id="cd02440">
    <property type="entry name" value="AdoMet_MTases"/>
    <property type="match status" value="1"/>
</dbReference>
<dbReference type="GO" id="GO:0008168">
    <property type="term" value="F:methyltransferase activity"/>
    <property type="evidence" value="ECO:0007669"/>
    <property type="project" value="TreeGrafter"/>
</dbReference>